<dbReference type="SUPFAM" id="SSF53720">
    <property type="entry name" value="ALDH-like"/>
    <property type="match status" value="1"/>
</dbReference>
<keyword evidence="8" id="KW-1185">Reference proteome</keyword>
<feature type="domain" description="Aldehyde dehydrogenase" evidence="6">
    <location>
        <begin position="92"/>
        <end position="565"/>
    </location>
</feature>
<organism evidence="7 8">
    <name type="scientific">Phanerochaete sordida</name>
    <dbReference type="NCBI Taxonomy" id="48140"/>
    <lineage>
        <taxon>Eukaryota</taxon>
        <taxon>Fungi</taxon>
        <taxon>Dikarya</taxon>
        <taxon>Basidiomycota</taxon>
        <taxon>Agaricomycotina</taxon>
        <taxon>Agaricomycetes</taxon>
        <taxon>Polyporales</taxon>
        <taxon>Phanerochaetaceae</taxon>
        <taxon>Phanerochaete</taxon>
    </lineage>
</organism>
<keyword evidence="5" id="KW-0812">Transmembrane</keyword>
<keyword evidence="5" id="KW-1133">Transmembrane helix</keyword>
<dbReference type="Gene3D" id="3.40.605.10">
    <property type="entry name" value="Aldehyde Dehydrogenase, Chain A, domain 1"/>
    <property type="match status" value="1"/>
</dbReference>
<keyword evidence="5" id="KW-0472">Membrane</keyword>
<dbReference type="GO" id="GO:0016620">
    <property type="term" value="F:oxidoreductase activity, acting on the aldehyde or oxo group of donors, NAD or NADP as acceptor"/>
    <property type="evidence" value="ECO:0007669"/>
    <property type="project" value="InterPro"/>
</dbReference>
<name>A0A9P3LCU0_9APHY</name>
<dbReference type="PROSITE" id="PS00070">
    <property type="entry name" value="ALDEHYDE_DEHYDR_CYS"/>
    <property type="match status" value="1"/>
</dbReference>
<evidence type="ECO:0000313" key="8">
    <source>
        <dbReference type="Proteomes" id="UP000703269"/>
    </source>
</evidence>
<dbReference type="OrthoDB" id="310895at2759"/>
<dbReference type="PANTHER" id="PTHR11699">
    <property type="entry name" value="ALDEHYDE DEHYDROGENASE-RELATED"/>
    <property type="match status" value="1"/>
</dbReference>
<sequence>MRDDDYLPYHDLDDDGNDGPGIFYPLSIFFALGIWLVFQRYQSMRNRAVPFRVRAPEQIGPDFQAIRIEEPAIDSHLRDPGLMPPVHLQGRQYITCYDPATAWHLGTYVADNAEEIGHKIRLAVTAQQSWKHSSFADRRKVVRSLKKWLVDNQETCAKVAARDTGKTLLDAALGEILTTASKMDWLATHGEYYLKPESRSTNWMLMYKSAKVHYEPLGVVAAIVSWNYPLHNAFSPILAAIFAGNGIVVKCSENVIWSTMWFISAVKECLRVCGQDPELVQLVCCYPDAADALTGSPWIRHITFIGSEEVGRKVIKAAADQLTPVTLELGGKDPAIVMPSTDIKQYESIWMRGLFQNAGQNCIGIERLIVHSSQYDEIYALIVERTKQLRLGCALSQPQDGFVPTVDCGAMISNSRFDDLERVLEAAENHGATVDVGGKRWKHPYLEHGSYFSPTVVGNVDPASELAQREMFAPIAAIIKYDTIEEAISIANGTRYGLGASVFGPDQEKCVELVAKKLECGMVSINDFAVFYLNQDLPFGGVKMSGFGRFGGPEGLRSLTSTKVIVVDRWPWLVQTSIPKPLDYPIRSIAISWQFVSGLIGLFYAEEWRTRLDSLMSLIDAARR</sequence>
<comment type="caution">
    <text evidence="7">The sequence shown here is derived from an EMBL/GenBank/DDBJ whole genome shotgun (WGS) entry which is preliminary data.</text>
</comment>
<dbReference type="InterPro" id="IPR029510">
    <property type="entry name" value="Ald_DH_CS_GLU"/>
</dbReference>
<dbReference type="InterPro" id="IPR016160">
    <property type="entry name" value="Ald_DH_CS_CYS"/>
</dbReference>
<keyword evidence="2 4" id="KW-0560">Oxidoreductase</keyword>
<dbReference type="EMBL" id="BPQB01000013">
    <property type="protein sequence ID" value="GJE89608.1"/>
    <property type="molecule type" value="Genomic_DNA"/>
</dbReference>
<accession>A0A9P3LCU0</accession>
<comment type="similarity">
    <text evidence="1 4">Belongs to the aldehyde dehydrogenase family.</text>
</comment>
<dbReference type="InterPro" id="IPR016161">
    <property type="entry name" value="Ald_DH/histidinol_DH"/>
</dbReference>
<feature type="transmembrane region" description="Helical" evidence="5">
    <location>
        <begin position="20"/>
        <end position="38"/>
    </location>
</feature>
<dbReference type="CDD" id="cd07098">
    <property type="entry name" value="ALDH_F15-22"/>
    <property type="match status" value="1"/>
</dbReference>
<evidence type="ECO:0000259" key="6">
    <source>
        <dbReference type="Pfam" id="PF00171"/>
    </source>
</evidence>
<dbReference type="Proteomes" id="UP000703269">
    <property type="component" value="Unassembled WGS sequence"/>
</dbReference>
<dbReference type="InterPro" id="IPR016163">
    <property type="entry name" value="Ald_DH_C"/>
</dbReference>
<evidence type="ECO:0000256" key="4">
    <source>
        <dbReference type="RuleBase" id="RU003345"/>
    </source>
</evidence>
<gene>
    <name evidence="7" type="ORF">PsYK624_057120</name>
</gene>
<dbReference type="PROSITE" id="PS00687">
    <property type="entry name" value="ALDEHYDE_DEHYDR_GLU"/>
    <property type="match status" value="1"/>
</dbReference>
<evidence type="ECO:0000256" key="5">
    <source>
        <dbReference type="SAM" id="Phobius"/>
    </source>
</evidence>
<feature type="active site" evidence="3">
    <location>
        <position position="328"/>
    </location>
</feature>
<protein>
    <submittedName>
        <fullName evidence="7">Aldehyde dehydrogenase family 15A1 and 22A1-like protein</fullName>
    </submittedName>
</protein>
<evidence type="ECO:0000313" key="7">
    <source>
        <dbReference type="EMBL" id="GJE89608.1"/>
    </source>
</evidence>
<dbReference type="Pfam" id="PF00171">
    <property type="entry name" value="Aldedh"/>
    <property type="match status" value="1"/>
</dbReference>
<evidence type="ECO:0000256" key="3">
    <source>
        <dbReference type="PROSITE-ProRule" id="PRU10007"/>
    </source>
</evidence>
<dbReference type="AlphaFoldDB" id="A0A9P3LCU0"/>
<reference evidence="7 8" key="1">
    <citation type="submission" date="2021-08" db="EMBL/GenBank/DDBJ databases">
        <title>Draft Genome Sequence of Phanerochaete sordida strain YK-624.</title>
        <authorList>
            <person name="Mori T."/>
            <person name="Dohra H."/>
            <person name="Suzuki T."/>
            <person name="Kawagishi H."/>
            <person name="Hirai H."/>
        </authorList>
    </citation>
    <scope>NUCLEOTIDE SEQUENCE [LARGE SCALE GENOMIC DNA]</scope>
    <source>
        <strain evidence="7 8">YK-624</strain>
    </source>
</reference>
<evidence type="ECO:0000256" key="1">
    <source>
        <dbReference type="ARBA" id="ARBA00009986"/>
    </source>
</evidence>
<proteinExistence type="inferred from homology"/>
<dbReference type="InterPro" id="IPR016162">
    <property type="entry name" value="Ald_DH_N"/>
</dbReference>
<dbReference type="InterPro" id="IPR015590">
    <property type="entry name" value="Aldehyde_DH_dom"/>
</dbReference>
<dbReference type="Gene3D" id="3.40.309.10">
    <property type="entry name" value="Aldehyde Dehydrogenase, Chain A, domain 2"/>
    <property type="match status" value="1"/>
</dbReference>
<evidence type="ECO:0000256" key="2">
    <source>
        <dbReference type="ARBA" id="ARBA00023002"/>
    </source>
</evidence>